<organism evidence="2">
    <name type="scientific">Lepeophtheirus salmonis</name>
    <name type="common">Salmon louse</name>
    <name type="synonym">Caligus salmonis</name>
    <dbReference type="NCBI Taxonomy" id="72036"/>
    <lineage>
        <taxon>Eukaryota</taxon>
        <taxon>Metazoa</taxon>
        <taxon>Ecdysozoa</taxon>
        <taxon>Arthropoda</taxon>
        <taxon>Crustacea</taxon>
        <taxon>Multicrustacea</taxon>
        <taxon>Hexanauplia</taxon>
        <taxon>Copepoda</taxon>
        <taxon>Siphonostomatoida</taxon>
        <taxon>Caligidae</taxon>
        <taxon>Lepeophtheirus</taxon>
    </lineage>
</organism>
<dbReference type="EMBL" id="HACA01013724">
    <property type="protein sequence ID" value="CDW31085.1"/>
    <property type="molecule type" value="Transcribed_RNA"/>
</dbReference>
<name>A0A0K2TYZ9_LEPSM</name>
<sequence length="42" mass="4930">MRSCPRATFSSCVQLSDPGSRPWWQQRPAISRNNFVIIIFFE</sequence>
<reference evidence="2" key="1">
    <citation type="submission" date="2014-05" db="EMBL/GenBank/DDBJ databases">
        <authorList>
            <person name="Chronopoulou M."/>
        </authorList>
    </citation>
    <scope>NUCLEOTIDE SEQUENCE</scope>
    <source>
        <tissue evidence="2">Whole organism</tissue>
    </source>
</reference>
<protein>
    <submittedName>
        <fullName evidence="2">Uncharacterized protein</fullName>
    </submittedName>
</protein>
<evidence type="ECO:0000313" key="2">
    <source>
        <dbReference type="EMBL" id="CDW31085.1"/>
    </source>
</evidence>
<dbReference type="AlphaFoldDB" id="A0A0K2TYZ9"/>
<proteinExistence type="predicted"/>
<evidence type="ECO:0000256" key="1">
    <source>
        <dbReference type="SAM" id="MobiDB-lite"/>
    </source>
</evidence>
<accession>A0A0K2TYZ9</accession>
<feature type="region of interest" description="Disordered" evidence="1">
    <location>
        <begin position="1"/>
        <end position="21"/>
    </location>
</feature>